<feature type="compositionally biased region" description="Basic and acidic residues" evidence="1">
    <location>
        <begin position="301"/>
        <end position="318"/>
    </location>
</feature>
<feature type="compositionally biased region" description="Polar residues" evidence="1">
    <location>
        <begin position="1"/>
        <end position="11"/>
    </location>
</feature>
<dbReference type="GO" id="GO:0000178">
    <property type="term" value="C:exosome (RNase complex)"/>
    <property type="evidence" value="ECO:0007669"/>
    <property type="project" value="TreeGrafter"/>
</dbReference>
<feature type="compositionally biased region" description="Basic and acidic residues" evidence="1">
    <location>
        <begin position="281"/>
        <end position="292"/>
    </location>
</feature>
<feature type="non-terminal residue" evidence="3">
    <location>
        <position position="1"/>
    </location>
</feature>
<dbReference type="SUPFAM" id="SSF48452">
    <property type="entry name" value="TPR-like"/>
    <property type="match status" value="1"/>
</dbReference>
<feature type="compositionally biased region" description="Basic and acidic residues" evidence="1">
    <location>
        <begin position="138"/>
        <end position="147"/>
    </location>
</feature>
<reference evidence="3" key="1">
    <citation type="submission" date="2015-07" db="EMBL/GenBank/DDBJ databases">
        <title>Transcriptome Assembly of Anthurium amnicola.</title>
        <authorList>
            <person name="Suzuki J."/>
        </authorList>
    </citation>
    <scope>NUCLEOTIDE SEQUENCE</scope>
</reference>
<feature type="domain" description="Putative zinc-finger" evidence="2">
    <location>
        <begin position="784"/>
        <end position="804"/>
    </location>
</feature>
<feature type="compositionally biased region" description="Acidic residues" evidence="1">
    <location>
        <begin position="121"/>
        <end position="133"/>
    </location>
</feature>
<dbReference type="InterPro" id="IPR019607">
    <property type="entry name" value="Putative_zinc-finger_domain"/>
</dbReference>
<dbReference type="InterPro" id="IPR011990">
    <property type="entry name" value="TPR-like_helical_dom_sf"/>
</dbReference>
<dbReference type="PANTHER" id="PTHR21563">
    <property type="entry name" value="ZINC FINGER C3H1 DOMAIN-CONTAINING PROTEIN"/>
    <property type="match status" value="1"/>
</dbReference>
<proteinExistence type="predicted"/>
<gene>
    <name evidence="3" type="primary">ZFC3H1</name>
    <name evidence="3" type="ORF">g.25522</name>
</gene>
<name>A0A1D1XE29_9ARAE</name>
<dbReference type="InterPro" id="IPR039278">
    <property type="entry name" value="Red1"/>
</dbReference>
<feature type="region of interest" description="Disordered" evidence="1">
    <location>
        <begin position="281"/>
        <end position="321"/>
    </location>
</feature>
<protein>
    <submittedName>
        <fullName evidence="3">Zinc finger C3H1 domain-containing protein</fullName>
    </submittedName>
</protein>
<sequence>ASMATGGNPNSKLKRKSTSREEGEVSSEDEGLPTCSGVNSTINTSAESTLPNLKSQQRKRLKSGNLLHADCAPSSMADLQQRTSILENHNKRLKQLPNKSHNSSWHGRSGSNDNLIISFSDGDDTDTNSEESNSEGNIEEKVHKDNIYRPRRQFLGSHLQSEVPQCRPNNQMKILPTKTSTGRPFISSTKVQGACSRTSGPLGASAFEKDTPIQRHDSTNKISLNQELGHGSDANMADDKVRSLRQQIAVRENELRLQKRSTPECKDRIECIDAHCHGNNVKQDEKESKIDSPLDNTPGSKEIEHLRPDERPHGKVSPDDLSQVQPALTDSISEIEKQALETNGHLEVVIGSHQPIHGTALEKNYASVKEPHGESNSSVHVSSGLFQLQMNDKESLMTSNQADNNLCKERISSPPKTSSAQDMNFNNLSQLKIQERSGMSRDPLIQLEEWHDKNLEEAQERRHKCELEEMHALRAYRKAREALIVANSRCSFLYRRRELLSLYASRWLSCRETIPQTSNDLLSELNRLMDAEGQNLDQVGYKSNTQFADALPPITSNLQTSGDDIRSDQCCKHDVDVRPSDHMIPHFQQPSMLNEGEEAFPIDKGSVQSRTAHETEEVHDFELEASLRSKLVARLGVKSGPKNGAESYNADGTIANFSEMDAENQQGNTCTWIVPSLPNQQLQETERVVKGASGGNASPVEDNSSPKHHCGPKQITVLSIPSVLQIVSKHFKLLLPESSISHKEVIGVSFISADRDKEHNVSSSTLATVGSYNSDFAIDPFWPLCIFELRGKCNDEECPWQHLKDCTWRKTKQFHSTSLFPDNQANSSKSLEKVNDVKRIPHGLHHSIMPIPTYRIGSNLIKSDKQLSQSVLARSMSRYWQIGFCTCFPLPFSVQRILPPDAAFLHAGVVHATDRDNWNMPSLYFSNEDSKMKQVMEGLSDPEQTLELAFDLLNKKVNSMHARNKALSLLARAIEADPYSVVLWIVYLQIYYGKEKCVSEDDMFSHAVRFNEFSYELWHLYINSRVKPDDRMNGYDNALSVLCQRVHSPDKESKNISAHILDLSLQMIDFLCMCGDVEKAILRVNELLCPATDLGTSGHILLSDILPCLSISDRCIFWICCIYVVIYRKLPEGIIQLFELEKDLPFVIEWPTAHLSKEDKYRALQLMEKAAVTLTSDDSNLCEKDHSQDNVRRSAHFLAISHVKCVAMLDGIHSATGLLAKYVRMYPSCVELVMISVRLQKISTKESFIEGFEEALHNWPREIPGCQCLWNQYAEYALEYGRVDFAEKLMELWFHSFCETQTLQCGEEEARLDGLCDSHELPSSLSPGASFYSSKKDTVFGLLNLCLYKLLQKNMEEARYAVDKALDLATKDEFRHCVREHAAFLFSSGSIPLIDRPHTAILDLLDNYLRDIRSCSTLEPLSRRFYWSVKKPKLRQLISSLLGPVSLDFSLLNSVLEVLYGPSLLPETFEAPKDLVDYVESLITIIPANYRLALSVYNFICKNCSRDAFASEGIRFWVSSLLANSIFQSFPVAPESVWLEAANILSHLEIYGISEAFHQQAVSVYPFSLKLWQSYFNLSKTIRNVNAVVEVAKRRGFELS</sequence>
<evidence type="ECO:0000259" key="2">
    <source>
        <dbReference type="Pfam" id="PF10650"/>
    </source>
</evidence>
<dbReference type="EMBL" id="GDJX01027445">
    <property type="protein sequence ID" value="JAT40491.1"/>
    <property type="molecule type" value="Transcribed_RNA"/>
</dbReference>
<feature type="compositionally biased region" description="Polar residues" evidence="1">
    <location>
        <begin position="97"/>
        <end position="117"/>
    </location>
</feature>
<feature type="compositionally biased region" description="Polar residues" evidence="1">
    <location>
        <begin position="36"/>
        <end position="55"/>
    </location>
</feature>
<accession>A0A1D1XE29</accession>
<feature type="region of interest" description="Disordered" evidence="1">
    <location>
        <begin position="1"/>
        <end position="61"/>
    </location>
</feature>
<feature type="region of interest" description="Disordered" evidence="1">
    <location>
        <begin position="174"/>
        <end position="207"/>
    </location>
</feature>
<organism evidence="3">
    <name type="scientific">Anthurium amnicola</name>
    <dbReference type="NCBI Taxonomy" id="1678845"/>
    <lineage>
        <taxon>Eukaryota</taxon>
        <taxon>Viridiplantae</taxon>
        <taxon>Streptophyta</taxon>
        <taxon>Embryophyta</taxon>
        <taxon>Tracheophyta</taxon>
        <taxon>Spermatophyta</taxon>
        <taxon>Magnoliopsida</taxon>
        <taxon>Liliopsida</taxon>
        <taxon>Araceae</taxon>
        <taxon>Pothoideae</taxon>
        <taxon>Potheae</taxon>
        <taxon>Anthurium</taxon>
    </lineage>
</organism>
<evidence type="ECO:0000313" key="3">
    <source>
        <dbReference type="EMBL" id="JAT40491.1"/>
    </source>
</evidence>
<dbReference type="PANTHER" id="PTHR21563:SF3">
    <property type="entry name" value="ZINC FINGER C3H1 DOMAIN-CONTAINING PROTEIN"/>
    <property type="match status" value="1"/>
</dbReference>
<dbReference type="Pfam" id="PF10650">
    <property type="entry name" value="zf-C3H1"/>
    <property type="match status" value="1"/>
</dbReference>
<evidence type="ECO:0000256" key="1">
    <source>
        <dbReference type="SAM" id="MobiDB-lite"/>
    </source>
</evidence>
<dbReference type="GO" id="GO:0005634">
    <property type="term" value="C:nucleus"/>
    <property type="evidence" value="ECO:0007669"/>
    <property type="project" value="TreeGrafter"/>
</dbReference>
<feature type="compositionally biased region" description="Polar residues" evidence="1">
    <location>
        <begin position="174"/>
        <end position="199"/>
    </location>
</feature>
<feature type="region of interest" description="Disordered" evidence="1">
    <location>
        <begin position="94"/>
        <end position="147"/>
    </location>
</feature>